<dbReference type="Gene3D" id="1.20.58.390">
    <property type="entry name" value="Neurotransmitter-gated ion-channel transmembrane domain"/>
    <property type="match status" value="1"/>
</dbReference>
<dbReference type="InterPro" id="IPR006028">
    <property type="entry name" value="GABAA/Glycine_rcpt"/>
</dbReference>
<reference evidence="3" key="1">
    <citation type="submission" date="2022-11" db="UniProtKB">
        <authorList>
            <consortium name="WormBaseParasite"/>
        </authorList>
    </citation>
    <scope>IDENTIFICATION</scope>
</reference>
<dbReference type="GO" id="GO:0004888">
    <property type="term" value="F:transmembrane signaling receptor activity"/>
    <property type="evidence" value="ECO:0007669"/>
    <property type="project" value="InterPro"/>
</dbReference>
<keyword evidence="1" id="KW-1133">Transmembrane helix</keyword>
<evidence type="ECO:0000313" key="2">
    <source>
        <dbReference type="Proteomes" id="UP000887566"/>
    </source>
</evidence>
<dbReference type="InterPro" id="IPR038050">
    <property type="entry name" value="Neuro_actylchol_rec"/>
</dbReference>
<feature type="transmembrane region" description="Helical" evidence="1">
    <location>
        <begin position="6"/>
        <end position="22"/>
    </location>
</feature>
<dbReference type="AlphaFoldDB" id="A0A914V493"/>
<proteinExistence type="predicted"/>
<name>A0A914V493_9BILA</name>
<dbReference type="SUPFAM" id="SSF90112">
    <property type="entry name" value="Neurotransmitter-gated ion-channel transmembrane pore"/>
    <property type="match status" value="1"/>
</dbReference>
<keyword evidence="2" id="KW-1185">Reference proteome</keyword>
<organism evidence="2 3">
    <name type="scientific">Plectus sambesii</name>
    <dbReference type="NCBI Taxonomy" id="2011161"/>
    <lineage>
        <taxon>Eukaryota</taxon>
        <taxon>Metazoa</taxon>
        <taxon>Ecdysozoa</taxon>
        <taxon>Nematoda</taxon>
        <taxon>Chromadorea</taxon>
        <taxon>Plectida</taxon>
        <taxon>Plectina</taxon>
        <taxon>Plectoidea</taxon>
        <taxon>Plectidae</taxon>
        <taxon>Plectus</taxon>
    </lineage>
</organism>
<accession>A0A914V493</accession>
<keyword evidence="1" id="KW-0472">Membrane</keyword>
<dbReference type="WBParaSite" id="PSAMB.scaffold144size73127.g2489.t1">
    <property type="protein sequence ID" value="PSAMB.scaffold144size73127.g2489.t1"/>
    <property type="gene ID" value="PSAMB.scaffold144size73127.g2489"/>
</dbReference>
<dbReference type="InterPro" id="IPR036719">
    <property type="entry name" value="Neuro-gated_channel_TM_sf"/>
</dbReference>
<dbReference type="Proteomes" id="UP000887566">
    <property type="component" value="Unplaced"/>
</dbReference>
<dbReference type="GO" id="GO:0005216">
    <property type="term" value="F:monoatomic ion channel activity"/>
    <property type="evidence" value="ECO:0007669"/>
    <property type="project" value="InterPro"/>
</dbReference>
<feature type="transmembrane region" description="Helical" evidence="1">
    <location>
        <begin position="237"/>
        <end position="256"/>
    </location>
</feature>
<keyword evidence="1" id="KW-0812">Transmembrane</keyword>
<protein>
    <submittedName>
        <fullName evidence="3">Uncharacterized protein</fullName>
    </submittedName>
</protein>
<dbReference type="GO" id="GO:0016020">
    <property type="term" value="C:membrane"/>
    <property type="evidence" value="ECO:0007669"/>
    <property type="project" value="InterPro"/>
</dbReference>
<evidence type="ECO:0000313" key="3">
    <source>
        <dbReference type="WBParaSite" id="PSAMB.scaffold144size73127.g2489.t1"/>
    </source>
</evidence>
<dbReference type="Gene3D" id="6.10.250.2810">
    <property type="match status" value="1"/>
</dbReference>
<dbReference type="PRINTS" id="PR00253">
    <property type="entry name" value="GABAARECEPTR"/>
</dbReference>
<sequence length="258" mass="29459">MDVWMGVAMTFVFAAMIEFTVAHNRPRNQAKFAQKADGDVDDQQLTEEQKTQCRILDRIFVQPEQSILLRNKLLSTENLPIRKGRTKTMSNDNRNASGIKIREIMEDASKATDEILKDPDADVIWDQSCSCTSDRANVCSIVIQESPYVKMINSYKRFHKAKENFGLPKNADIQILNFYKDIDRERKKCCPIESYLRLAARLDSEASSASRATTTTTTTTAMPANLIAADIDEKSRIAFPIVFIVFNIIYWGYYLYLV</sequence>
<evidence type="ECO:0000256" key="1">
    <source>
        <dbReference type="SAM" id="Phobius"/>
    </source>
</evidence>